<dbReference type="EMBL" id="JAUSUP010000013">
    <property type="protein sequence ID" value="MDQ0352749.1"/>
    <property type="molecule type" value="Genomic_DNA"/>
</dbReference>
<proteinExistence type="predicted"/>
<keyword evidence="2" id="KW-1185">Reference proteome</keyword>
<protein>
    <submittedName>
        <fullName evidence="1">Uncharacterized protein</fullName>
    </submittedName>
</protein>
<dbReference type="RefSeq" id="WP_307069579.1">
    <property type="nucleotide sequence ID" value="NZ_JAUSUP010000013.1"/>
</dbReference>
<evidence type="ECO:0000313" key="2">
    <source>
        <dbReference type="Proteomes" id="UP001236723"/>
    </source>
</evidence>
<comment type="caution">
    <text evidence="1">The sequence shown here is derived from an EMBL/GenBank/DDBJ whole genome shotgun (WGS) entry which is preliminary data.</text>
</comment>
<accession>A0ABU0DWP1</accession>
<organism evidence="1 2">
    <name type="scientific">Alkalibacillus filiformis</name>
    <dbReference type="NCBI Taxonomy" id="200990"/>
    <lineage>
        <taxon>Bacteria</taxon>
        <taxon>Bacillati</taxon>
        <taxon>Bacillota</taxon>
        <taxon>Bacilli</taxon>
        <taxon>Bacillales</taxon>
        <taxon>Bacillaceae</taxon>
        <taxon>Alkalibacillus</taxon>
    </lineage>
</organism>
<sequence>METVKDKAEEIEKMKSEFIHAYYRFAKENRKEDLEQMLGLHWRIFKLSGGKIPLSMFKFIQVLKEDFRQKRQGN</sequence>
<gene>
    <name evidence="1" type="ORF">J2R98_002600</name>
</gene>
<dbReference type="Proteomes" id="UP001236723">
    <property type="component" value="Unassembled WGS sequence"/>
</dbReference>
<name>A0ABU0DWP1_9BACI</name>
<evidence type="ECO:0000313" key="1">
    <source>
        <dbReference type="EMBL" id="MDQ0352749.1"/>
    </source>
</evidence>
<reference evidence="1 2" key="1">
    <citation type="submission" date="2023-07" db="EMBL/GenBank/DDBJ databases">
        <title>Genomic Encyclopedia of Type Strains, Phase IV (KMG-IV): sequencing the most valuable type-strain genomes for metagenomic binning, comparative biology and taxonomic classification.</title>
        <authorList>
            <person name="Goeker M."/>
        </authorList>
    </citation>
    <scope>NUCLEOTIDE SEQUENCE [LARGE SCALE GENOMIC DNA]</scope>
    <source>
        <strain evidence="1 2">DSM 15448</strain>
    </source>
</reference>